<dbReference type="SMART" id="SM00493">
    <property type="entry name" value="TOPRIM"/>
    <property type="match status" value="1"/>
</dbReference>
<gene>
    <name evidence="14" type="ORF">METZ01_LOCUS148648</name>
</gene>
<dbReference type="Gene3D" id="3.40.1360.10">
    <property type="match status" value="1"/>
</dbReference>
<evidence type="ECO:0000256" key="1">
    <source>
        <dbReference type="ARBA" id="ARBA00001947"/>
    </source>
</evidence>
<dbReference type="AlphaFoldDB" id="A0A382A360"/>
<dbReference type="FunFam" id="3.90.580.10:FF:000001">
    <property type="entry name" value="DNA primase"/>
    <property type="match status" value="1"/>
</dbReference>
<dbReference type="HAMAP" id="MF_00974">
    <property type="entry name" value="DNA_primase_DnaG"/>
    <property type="match status" value="1"/>
</dbReference>
<keyword evidence="6" id="KW-0235">DNA replication</keyword>
<keyword evidence="8" id="KW-0863">Zinc-finger</keyword>
<accession>A0A382A360</accession>
<dbReference type="FunFam" id="3.90.980.10:FF:000001">
    <property type="entry name" value="DNA primase"/>
    <property type="match status" value="1"/>
</dbReference>
<dbReference type="EMBL" id="UINC01023671">
    <property type="protein sequence ID" value="SVA95794.1"/>
    <property type="molecule type" value="Genomic_DNA"/>
</dbReference>
<evidence type="ECO:0000256" key="3">
    <source>
        <dbReference type="ARBA" id="ARBA00022515"/>
    </source>
</evidence>
<keyword evidence="12" id="KW-0804">Transcription</keyword>
<dbReference type="Pfam" id="PF13155">
    <property type="entry name" value="Toprim_2"/>
    <property type="match status" value="1"/>
</dbReference>
<dbReference type="Gene3D" id="3.90.580.10">
    <property type="entry name" value="Zinc finger, CHC2-type domain"/>
    <property type="match status" value="1"/>
</dbReference>
<dbReference type="InterPro" id="IPR013264">
    <property type="entry name" value="DNAG_N"/>
</dbReference>
<dbReference type="PROSITE" id="PS50880">
    <property type="entry name" value="TOPRIM"/>
    <property type="match status" value="1"/>
</dbReference>
<dbReference type="InterPro" id="IPR034151">
    <property type="entry name" value="TOPRIM_DnaG_bac"/>
</dbReference>
<dbReference type="InterPro" id="IPR037068">
    <property type="entry name" value="DNA_primase_core_N_sf"/>
</dbReference>
<dbReference type="InterPro" id="IPR006295">
    <property type="entry name" value="DNA_primase_DnaG"/>
</dbReference>
<dbReference type="GO" id="GO:0000428">
    <property type="term" value="C:DNA-directed RNA polymerase complex"/>
    <property type="evidence" value="ECO:0007669"/>
    <property type="project" value="UniProtKB-KW"/>
</dbReference>
<dbReference type="GO" id="GO:0003899">
    <property type="term" value="F:DNA-directed RNA polymerase activity"/>
    <property type="evidence" value="ECO:0007669"/>
    <property type="project" value="InterPro"/>
</dbReference>
<dbReference type="CDD" id="cd03364">
    <property type="entry name" value="TOPRIM_DnaG_primases"/>
    <property type="match status" value="1"/>
</dbReference>
<evidence type="ECO:0000256" key="6">
    <source>
        <dbReference type="ARBA" id="ARBA00022705"/>
    </source>
</evidence>
<organism evidence="14">
    <name type="scientific">marine metagenome</name>
    <dbReference type="NCBI Taxonomy" id="408172"/>
    <lineage>
        <taxon>unclassified sequences</taxon>
        <taxon>metagenomes</taxon>
        <taxon>ecological metagenomes</taxon>
    </lineage>
</organism>
<sequence length="582" mass="66934">MARIPQETIDSVRISADIVDIVSQVVNLRLRGTNYFGLCPFHDEKTPSFSVAPAKQIYHCFGCGNGGNVFSFLMEYQKVTFPEAVVSLAERYNIPIKYEQGKDSLEIFSSLYELHEQAAKLYMNNLYSPRGEQALNYLLERGLTKDILKQFRIGFAIDRWDQLSNHVNVNELSGDELVKSGLFSHTDKGTFDRFRARIMFPVFHPSGKIIAFGGRIFKSDDPAKYLNSPETPLYKKSNVFYGIHATRDAIRKEKYAILVEGYMDFLQIYQEGIYPVVAMSGTAFTQKHALQLSKITQKVILLYDGDNAGGTATVRAGFVLFKAGLEAQVVRPPDGLDPDDWIRENGQKEVKINIENAQDFLDFHLEFYQAPNLKGAARREYIYSLVREIKEIHDNIFRDDLIRVLAEQLKVNESDLVKIMREQQAYTQIINKDPISRSTHIGFTSREEKAQIELLQLLVSQNVEIRSKIRTKVNINMFTHPLLQRLAKHLLKGKMVVDMAAIIEYFTDKIEREIITEILFGERDTDLPEQIVNDCLKTLKLVPIKKKIDELRIKIREKEAQERNPKVELNKIMKLQQELKDI</sequence>
<dbReference type="PANTHER" id="PTHR30313">
    <property type="entry name" value="DNA PRIMASE"/>
    <property type="match status" value="1"/>
</dbReference>
<keyword evidence="10" id="KW-0460">Magnesium</keyword>
<dbReference type="Gene3D" id="1.10.860.10">
    <property type="entry name" value="DNAb Helicase, Chain A"/>
    <property type="match status" value="1"/>
</dbReference>
<dbReference type="InterPro" id="IPR002694">
    <property type="entry name" value="Znf_CHC2"/>
</dbReference>
<evidence type="ECO:0000256" key="5">
    <source>
        <dbReference type="ARBA" id="ARBA00022695"/>
    </source>
</evidence>
<proteinExistence type="inferred from homology"/>
<dbReference type="PIRSF" id="PIRSF002811">
    <property type="entry name" value="DnaG"/>
    <property type="match status" value="1"/>
</dbReference>
<evidence type="ECO:0000256" key="2">
    <source>
        <dbReference type="ARBA" id="ARBA00022478"/>
    </source>
</evidence>
<evidence type="ECO:0000259" key="13">
    <source>
        <dbReference type="PROSITE" id="PS50880"/>
    </source>
</evidence>
<dbReference type="InterPro" id="IPR016136">
    <property type="entry name" value="DNA_helicase_N/primase_C"/>
</dbReference>
<protein>
    <recommendedName>
        <fullName evidence="13">Toprim domain-containing protein</fullName>
    </recommendedName>
</protein>
<keyword evidence="7" id="KW-0479">Metal-binding</keyword>
<evidence type="ECO:0000313" key="14">
    <source>
        <dbReference type="EMBL" id="SVA95794.1"/>
    </source>
</evidence>
<dbReference type="SUPFAM" id="SSF56731">
    <property type="entry name" value="DNA primase core"/>
    <property type="match status" value="1"/>
</dbReference>
<evidence type="ECO:0000256" key="12">
    <source>
        <dbReference type="ARBA" id="ARBA00023163"/>
    </source>
</evidence>
<dbReference type="GO" id="GO:0003677">
    <property type="term" value="F:DNA binding"/>
    <property type="evidence" value="ECO:0007669"/>
    <property type="project" value="UniProtKB-KW"/>
</dbReference>
<evidence type="ECO:0000256" key="10">
    <source>
        <dbReference type="ARBA" id="ARBA00022842"/>
    </source>
</evidence>
<evidence type="ECO:0000256" key="7">
    <source>
        <dbReference type="ARBA" id="ARBA00022723"/>
    </source>
</evidence>
<dbReference type="GO" id="GO:0006269">
    <property type="term" value="P:DNA replication, synthesis of primer"/>
    <property type="evidence" value="ECO:0007669"/>
    <property type="project" value="UniProtKB-KW"/>
</dbReference>
<feature type="domain" description="Toprim" evidence="13">
    <location>
        <begin position="254"/>
        <end position="333"/>
    </location>
</feature>
<evidence type="ECO:0000256" key="4">
    <source>
        <dbReference type="ARBA" id="ARBA00022679"/>
    </source>
</evidence>
<dbReference type="PANTHER" id="PTHR30313:SF2">
    <property type="entry name" value="DNA PRIMASE"/>
    <property type="match status" value="1"/>
</dbReference>
<dbReference type="Pfam" id="PF01807">
    <property type="entry name" value="Zn_ribbon_DnaG"/>
    <property type="match status" value="1"/>
</dbReference>
<dbReference type="InterPro" id="IPR036977">
    <property type="entry name" value="DNA_primase_Znf_CHC2"/>
</dbReference>
<dbReference type="GO" id="GO:1990077">
    <property type="term" value="C:primosome complex"/>
    <property type="evidence" value="ECO:0007669"/>
    <property type="project" value="UniProtKB-KW"/>
</dbReference>
<comment type="cofactor">
    <cofactor evidence="1">
        <name>Zn(2+)</name>
        <dbReference type="ChEBI" id="CHEBI:29105"/>
    </cofactor>
</comment>
<keyword evidence="9" id="KW-0862">Zinc</keyword>
<dbReference type="SUPFAM" id="SSF57783">
    <property type="entry name" value="Zinc beta-ribbon"/>
    <property type="match status" value="1"/>
</dbReference>
<name>A0A382A360_9ZZZZ</name>
<dbReference type="InterPro" id="IPR006171">
    <property type="entry name" value="TOPRIM_dom"/>
</dbReference>
<evidence type="ECO:0000256" key="9">
    <source>
        <dbReference type="ARBA" id="ARBA00022833"/>
    </source>
</evidence>
<dbReference type="GO" id="GO:0008270">
    <property type="term" value="F:zinc ion binding"/>
    <property type="evidence" value="ECO:0007669"/>
    <property type="project" value="UniProtKB-KW"/>
</dbReference>
<dbReference type="InterPro" id="IPR030846">
    <property type="entry name" value="DnaG_bac"/>
</dbReference>
<keyword evidence="3" id="KW-0639">Primosome</keyword>
<dbReference type="NCBIfam" id="TIGR01391">
    <property type="entry name" value="dnaG"/>
    <property type="match status" value="1"/>
</dbReference>
<evidence type="ECO:0000256" key="8">
    <source>
        <dbReference type="ARBA" id="ARBA00022771"/>
    </source>
</evidence>
<keyword evidence="2" id="KW-0240">DNA-directed RNA polymerase</keyword>
<keyword evidence="4" id="KW-0808">Transferase</keyword>
<keyword evidence="11" id="KW-0238">DNA-binding</keyword>
<reference evidence="14" key="1">
    <citation type="submission" date="2018-05" db="EMBL/GenBank/DDBJ databases">
        <authorList>
            <person name="Lanie J.A."/>
            <person name="Ng W.-L."/>
            <person name="Kazmierczak K.M."/>
            <person name="Andrzejewski T.M."/>
            <person name="Davidsen T.M."/>
            <person name="Wayne K.J."/>
            <person name="Tettelin H."/>
            <person name="Glass J.I."/>
            <person name="Rusch D."/>
            <person name="Podicherti R."/>
            <person name="Tsui H.-C.T."/>
            <person name="Winkler M.E."/>
        </authorList>
    </citation>
    <scope>NUCLEOTIDE SEQUENCE</scope>
</reference>
<dbReference type="InterPro" id="IPR050219">
    <property type="entry name" value="DnaG_primase"/>
</dbReference>
<dbReference type="Gene3D" id="3.90.980.10">
    <property type="entry name" value="DNA primase, catalytic core, N-terminal domain"/>
    <property type="match status" value="1"/>
</dbReference>
<dbReference type="Pfam" id="PF08275">
    <property type="entry name" value="DNAG_N"/>
    <property type="match status" value="1"/>
</dbReference>
<evidence type="ECO:0000256" key="11">
    <source>
        <dbReference type="ARBA" id="ARBA00023125"/>
    </source>
</evidence>
<dbReference type="SMART" id="SM00400">
    <property type="entry name" value="ZnF_CHCC"/>
    <property type="match status" value="1"/>
</dbReference>
<dbReference type="GO" id="GO:0005737">
    <property type="term" value="C:cytoplasm"/>
    <property type="evidence" value="ECO:0007669"/>
    <property type="project" value="TreeGrafter"/>
</dbReference>
<keyword evidence="5" id="KW-0548">Nucleotidyltransferase</keyword>